<dbReference type="Pfam" id="PF00618">
    <property type="entry name" value="RasGEF_N"/>
    <property type="match status" value="1"/>
</dbReference>
<dbReference type="PANTHER" id="PTHR23113">
    <property type="entry name" value="GUANINE NUCLEOTIDE EXCHANGE FACTOR"/>
    <property type="match status" value="1"/>
</dbReference>
<dbReference type="Gene3D" id="1.20.870.10">
    <property type="entry name" value="Son of sevenless (SoS) protein Chain: S domain 1"/>
    <property type="match status" value="1"/>
</dbReference>
<dbReference type="Pfam" id="PF00617">
    <property type="entry name" value="RasGEF"/>
    <property type="match status" value="1"/>
</dbReference>
<dbReference type="InterPro" id="IPR001895">
    <property type="entry name" value="RASGEF_cat_dom"/>
</dbReference>
<dbReference type="PANTHER" id="PTHR23113:SF356">
    <property type="entry name" value="FI05912P-RELATED"/>
    <property type="match status" value="1"/>
</dbReference>
<dbReference type="InterPro" id="IPR000651">
    <property type="entry name" value="Ras-like_Gua-exchang_fac_N"/>
</dbReference>
<dbReference type="PROSITE" id="PS50009">
    <property type="entry name" value="RASGEF_CAT"/>
    <property type="match status" value="1"/>
</dbReference>
<dbReference type="GO" id="GO:0007265">
    <property type="term" value="P:Ras protein signal transduction"/>
    <property type="evidence" value="ECO:0007669"/>
    <property type="project" value="TreeGrafter"/>
</dbReference>
<dbReference type="AlphaFoldDB" id="A0A0N5A6A4"/>
<keyword evidence="1 2" id="KW-0344">Guanine-nucleotide releasing factor</keyword>
<dbReference type="STRING" id="131310.A0A0N5A6A4"/>
<reference evidence="6" key="1">
    <citation type="submission" date="2017-02" db="UniProtKB">
        <authorList>
            <consortium name="WormBaseParasite"/>
        </authorList>
    </citation>
    <scope>IDENTIFICATION</scope>
</reference>
<dbReference type="SMART" id="SM00229">
    <property type="entry name" value="RasGEFN"/>
    <property type="match status" value="1"/>
</dbReference>
<dbReference type="SUPFAM" id="SSF48366">
    <property type="entry name" value="Ras GEF"/>
    <property type="match status" value="1"/>
</dbReference>
<dbReference type="Gene3D" id="1.10.840.10">
    <property type="entry name" value="Ras guanine-nucleotide exchange factors catalytic domain"/>
    <property type="match status" value="1"/>
</dbReference>
<dbReference type="GO" id="GO:0005085">
    <property type="term" value="F:guanyl-nucleotide exchange factor activity"/>
    <property type="evidence" value="ECO:0007669"/>
    <property type="project" value="UniProtKB-KW"/>
</dbReference>
<protein>
    <submittedName>
        <fullName evidence="6">Ras-GEF domain-containing protein</fullName>
    </submittedName>
</protein>
<evidence type="ECO:0000259" key="4">
    <source>
        <dbReference type="PROSITE" id="PS50212"/>
    </source>
</evidence>
<dbReference type="InterPro" id="IPR023578">
    <property type="entry name" value="Ras_GEF_dom_sf"/>
</dbReference>
<dbReference type="WBParaSite" id="PTRK_0001745100.1">
    <property type="protein sequence ID" value="PTRK_0001745100.1"/>
    <property type="gene ID" value="PTRK_0001745100"/>
</dbReference>
<evidence type="ECO:0000256" key="2">
    <source>
        <dbReference type="PROSITE-ProRule" id="PRU00168"/>
    </source>
</evidence>
<feature type="domain" description="Ras-GEF" evidence="3">
    <location>
        <begin position="224"/>
        <end position="479"/>
    </location>
</feature>
<organism evidence="5 6">
    <name type="scientific">Parastrongyloides trichosuri</name>
    <name type="common">Possum-specific nematode worm</name>
    <dbReference type="NCBI Taxonomy" id="131310"/>
    <lineage>
        <taxon>Eukaryota</taxon>
        <taxon>Metazoa</taxon>
        <taxon>Ecdysozoa</taxon>
        <taxon>Nematoda</taxon>
        <taxon>Chromadorea</taxon>
        <taxon>Rhabditida</taxon>
        <taxon>Tylenchina</taxon>
        <taxon>Panagrolaimomorpha</taxon>
        <taxon>Strongyloidoidea</taxon>
        <taxon>Strongyloididae</taxon>
        <taxon>Parastrongyloides</taxon>
    </lineage>
</organism>
<evidence type="ECO:0000256" key="1">
    <source>
        <dbReference type="ARBA" id="ARBA00022658"/>
    </source>
</evidence>
<evidence type="ECO:0000313" key="5">
    <source>
        <dbReference type="Proteomes" id="UP000038045"/>
    </source>
</evidence>
<evidence type="ECO:0000259" key="3">
    <source>
        <dbReference type="PROSITE" id="PS50009"/>
    </source>
</evidence>
<accession>A0A0N5A6A4</accession>
<evidence type="ECO:0000313" key="6">
    <source>
        <dbReference type="WBParaSite" id="PTRK_0001745100.1"/>
    </source>
</evidence>
<feature type="domain" description="N-terminal Ras-GEF" evidence="4">
    <location>
        <begin position="60"/>
        <end position="192"/>
    </location>
</feature>
<name>A0A0N5A6A4_PARTI</name>
<dbReference type="InterPro" id="IPR036964">
    <property type="entry name" value="RASGEF_cat_dom_sf"/>
</dbReference>
<dbReference type="SMART" id="SM00147">
    <property type="entry name" value="RasGEF"/>
    <property type="match status" value="1"/>
</dbReference>
<sequence length="501" mass="58160">MLASLYSYPHTQTKEPEVVNKLKENSIKKTVIVEDTSKMVDECNFEKLTLTDSQEIVYNEKGQIIAATAEGLFKKLMPTRNYCPSKQFTFTFLVNMTTFTNPDELLKKLLQHCMFELHSDPQNFKREGRGALFDNIYEICREWIHQIPYDFTNKSMKDRLHELLSLSAFDDKSRNKISDLFKELAIVLDKTSKYENAIFGIEQIIEDPPQPTEMLGGIMKMTLEPSVVAQQLTHIELERLSIIGVDEFIQALSYGDMDCLDTGNVSKNEESLSKHKVSISIRFYISWFNQLTSFVATEIMRHARKRYRVKAIEYFIDVAKECINVGNFNSMMAIVAALSLPPIARLKKTWSRVEKSKLEILQHQLNPSGNFNSYRSTLKAAVWRSENAKSKNEMMIIPFFALLLKDLFLVHQRSKIPLPNGQLNYAMFSQFADHIASLNCWRTKKCSFKKYPSILQYLLLAPNYSEKNMLWLSYDYEMAEQGVDKIQYKKLKDEQKKKFNS</sequence>
<dbReference type="InterPro" id="IPR008937">
    <property type="entry name" value="Ras-like_GEF"/>
</dbReference>
<dbReference type="PROSITE" id="PS50212">
    <property type="entry name" value="RASGEF_NTER"/>
    <property type="match status" value="1"/>
</dbReference>
<keyword evidence="5" id="KW-1185">Reference proteome</keyword>
<dbReference type="Proteomes" id="UP000038045">
    <property type="component" value="Unplaced"/>
</dbReference>
<proteinExistence type="predicted"/>
<dbReference type="GO" id="GO:0005886">
    <property type="term" value="C:plasma membrane"/>
    <property type="evidence" value="ECO:0007669"/>
    <property type="project" value="TreeGrafter"/>
</dbReference>